<keyword evidence="11" id="KW-1185">Reference proteome</keyword>
<protein>
    <submittedName>
        <fullName evidence="10">Amino acid permease/ SLC12A domain-containing protein</fullName>
    </submittedName>
</protein>
<feature type="transmembrane region" description="Helical" evidence="8">
    <location>
        <begin position="48"/>
        <end position="67"/>
    </location>
</feature>
<evidence type="ECO:0000313" key="10">
    <source>
        <dbReference type="EMBL" id="WQF77308.1"/>
    </source>
</evidence>
<name>A0AAX4I2P0_9PEZI</name>
<dbReference type="Pfam" id="PF00324">
    <property type="entry name" value="AA_permease"/>
    <property type="match status" value="1"/>
</dbReference>
<dbReference type="Gene3D" id="1.20.1740.10">
    <property type="entry name" value="Amino acid/polyamine transporter I"/>
    <property type="match status" value="1"/>
</dbReference>
<feature type="transmembrane region" description="Helical" evidence="8">
    <location>
        <begin position="156"/>
        <end position="177"/>
    </location>
</feature>
<evidence type="ECO:0000259" key="9">
    <source>
        <dbReference type="Pfam" id="PF00324"/>
    </source>
</evidence>
<dbReference type="InterPro" id="IPR050524">
    <property type="entry name" value="APC_YAT"/>
</dbReference>
<evidence type="ECO:0000256" key="1">
    <source>
        <dbReference type="ARBA" id="ARBA00004141"/>
    </source>
</evidence>
<dbReference type="EMBL" id="CP137306">
    <property type="protein sequence ID" value="WQF77308.1"/>
    <property type="molecule type" value="Genomic_DNA"/>
</dbReference>
<organism evidence="10 11">
    <name type="scientific">Colletotrichum destructivum</name>
    <dbReference type="NCBI Taxonomy" id="34406"/>
    <lineage>
        <taxon>Eukaryota</taxon>
        <taxon>Fungi</taxon>
        <taxon>Dikarya</taxon>
        <taxon>Ascomycota</taxon>
        <taxon>Pezizomycotina</taxon>
        <taxon>Sordariomycetes</taxon>
        <taxon>Hypocreomycetidae</taxon>
        <taxon>Glomerellales</taxon>
        <taxon>Glomerellaceae</taxon>
        <taxon>Colletotrichum</taxon>
        <taxon>Colletotrichum destructivum species complex</taxon>
    </lineage>
</organism>
<evidence type="ECO:0000256" key="7">
    <source>
        <dbReference type="SAM" id="MobiDB-lite"/>
    </source>
</evidence>
<evidence type="ECO:0000256" key="6">
    <source>
        <dbReference type="ARBA" id="ARBA00023136"/>
    </source>
</evidence>
<dbReference type="GO" id="GO:0016020">
    <property type="term" value="C:membrane"/>
    <property type="evidence" value="ECO:0007669"/>
    <property type="project" value="UniProtKB-SubCell"/>
</dbReference>
<dbReference type="FunFam" id="1.20.1740.10:FF:000006">
    <property type="entry name" value="General amino acid permease"/>
    <property type="match status" value="1"/>
</dbReference>
<accession>A0AAX4I2P0</accession>
<keyword evidence="5 8" id="KW-1133">Transmembrane helix</keyword>
<keyword evidence="2" id="KW-0813">Transport</keyword>
<keyword evidence="3 8" id="KW-0812">Transmembrane</keyword>
<dbReference type="PANTHER" id="PTHR43341">
    <property type="entry name" value="AMINO ACID PERMEASE"/>
    <property type="match status" value="1"/>
</dbReference>
<dbReference type="InterPro" id="IPR004841">
    <property type="entry name" value="AA-permease/SLC12A_dom"/>
</dbReference>
<dbReference type="AlphaFoldDB" id="A0AAX4I2P0"/>
<feature type="transmembrane region" description="Helical" evidence="8">
    <location>
        <begin position="183"/>
        <end position="206"/>
    </location>
</feature>
<feature type="transmembrane region" description="Helical" evidence="8">
    <location>
        <begin position="127"/>
        <end position="149"/>
    </location>
</feature>
<feature type="transmembrane region" description="Helical" evidence="8">
    <location>
        <begin position="380"/>
        <end position="397"/>
    </location>
</feature>
<dbReference type="GO" id="GO:0015171">
    <property type="term" value="F:amino acid transmembrane transporter activity"/>
    <property type="evidence" value="ECO:0007669"/>
    <property type="project" value="TreeGrafter"/>
</dbReference>
<evidence type="ECO:0000256" key="5">
    <source>
        <dbReference type="ARBA" id="ARBA00022989"/>
    </source>
</evidence>
<comment type="subcellular location">
    <subcellularLocation>
        <location evidence="1">Membrane</location>
        <topology evidence="1">Multi-pass membrane protein</topology>
    </subcellularLocation>
</comment>
<feature type="transmembrane region" description="Helical" evidence="8">
    <location>
        <begin position="487"/>
        <end position="506"/>
    </location>
</feature>
<gene>
    <name evidence="10" type="ORF">CDEST_02322</name>
</gene>
<feature type="transmembrane region" description="Helical" evidence="8">
    <location>
        <begin position="334"/>
        <end position="354"/>
    </location>
</feature>
<feature type="transmembrane region" description="Helical" evidence="8">
    <location>
        <begin position="277"/>
        <end position="298"/>
    </location>
</feature>
<dbReference type="GeneID" id="87938825"/>
<evidence type="ECO:0000256" key="3">
    <source>
        <dbReference type="ARBA" id="ARBA00022692"/>
    </source>
</evidence>
<feature type="transmembrane region" description="Helical" evidence="8">
    <location>
        <begin position="454"/>
        <end position="475"/>
    </location>
</feature>
<dbReference type="PANTHER" id="PTHR43341:SF6">
    <property type="entry name" value="AMINO ACID TRANSPORTER (EUROFUNG)"/>
    <property type="match status" value="1"/>
</dbReference>
<evidence type="ECO:0000256" key="4">
    <source>
        <dbReference type="ARBA" id="ARBA00022970"/>
    </source>
</evidence>
<evidence type="ECO:0000313" key="11">
    <source>
        <dbReference type="Proteomes" id="UP001322277"/>
    </source>
</evidence>
<feature type="domain" description="Amino acid permease/ SLC12A" evidence="9">
    <location>
        <begin position="48"/>
        <end position="511"/>
    </location>
</feature>
<keyword evidence="6 8" id="KW-0472">Membrane</keyword>
<evidence type="ECO:0000256" key="8">
    <source>
        <dbReference type="SAM" id="Phobius"/>
    </source>
</evidence>
<dbReference type="KEGG" id="cdet:87938825"/>
<dbReference type="RefSeq" id="XP_062774532.1">
    <property type="nucleotide sequence ID" value="XM_062918481.1"/>
</dbReference>
<proteinExistence type="predicted"/>
<reference evidence="11" key="1">
    <citation type="journal article" date="2023" name="bioRxiv">
        <title>Complete genome of the Medicago anthracnose fungus, Colletotrichum destructivum, reveals a mini-chromosome-like region within a core chromosome.</title>
        <authorList>
            <person name="Lapalu N."/>
            <person name="Simon A."/>
            <person name="Lu A."/>
            <person name="Plaumann P.-L."/>
            <person name="Amselem J."/>
            <person name="Pigne S."/>
            <person name="Auger A."/>
            <person name="Koch C."/>
            <person name="Dallery J.-F."/>
            <person name="O'Connell R.J."/>
        </authorList>
    </citation>
    <scope>NUCLEOTIDE SEQUENCE [LARGE SCALE GENOMIC DNA]</scope>
    <source>
        <strain evidence="11">CBS 520.97</strain>
    </source>
</reference>
<evidence type="ECO:0000256" key="2">
    <source>
        <dbReference type="ARBA" id="ARBA00022448"/>
    </source>
</evidence>
<keyword evidence="4" id="KW-0029">Amino-acid transport</keyword>
<feature type="region of interest" description="Disordered" evidence="7">
    <location>
        <begin position="1"/>
        <end position="25"/>
    </location>
</feature>
<dbReference type="Proteomes" id="UP001322277">
    <property type="component" value="Chromosome 2"/>
</dbReference>
<sequence length="570" mass="62388">MSSPSIVSEPKPPVTMFPTGSNQKTDVTSGEVIDNSEHLQRHLTPRQVQFVAIGGSIGTALFVSIGYGLMRGAGSLLVAFVLHALVIAQVNNSLAEMTVFMPVSAAFIHHAGAWVDSAWGFMIGWNFFLFEALLIPFEITALDMVLTFWRDDIPSAAVITVCIVLYALCNALIVKYFGETEFWLAGGKLLLIAILFCFTFITMVGGNPQRDAYGFRNWSKPAPFVEYIDKGGLGRFHGFLAALWQAAFTIVGPEYLATVAGEAQNPRKTMKAAFKSVYWRFAIFFIGGALCVGIVLPADDPTLLSVLSAGDTGTGAASPFVIAMKNMGIGGLPHLVNALLLTSIYSAGNAYVYCSSRSLYGLALNGHAPKFLTKCTKQGVPIYCLFVALSFACLSFLKLGSGSVVVLTWLTNLITGGTLVTYIVICVNYLFFFRALKIQNFSRADLPYRGYLQPYGTWIALAWLVAVEIFYGYAIFLPGRWDTGTFFSNYTMAIIAVCLFCGWKAFRRTRFVKPEDADLVGIRPALEEHEAAMAMSMAINEDNKVGLRRRLAQVVRANLSRGRPLWSSRG</sequence>
<dbReference type="PIRSF" id="PIRSF006060">
    <property type="entry name" value="AA_transporter"/>
    <property type="match status" value="1"/>
</dbReference>
<feature type="transmembrane region" description="Helical" evidence="8">
    <location>
        <begin position="409"/>
        <end position="433"/>
    </location>
</feature>